<gene>
    <name evidence="1" type="ORF">SAMN05421788_110198</name>
</gene>
<accession>A0A1N7R9Y8</accession>
<sequence>MDIRTCRIIILVTAFFFCIACKKKKDIIVPPVVNPVQPRGYMDSITYWTFLKNTWYFRDSLMMYDTVGKELVLYYGIVKENVFDKEEYKVRYVDSIAWKVFYYGFYDPDKMKLNSYWYDIVLVIRICDNNTMGVIFEYPYNTRDKLFKI</sequence>
<dbReference type="AlphaFoldDB" id="A0A1N7R9Y8"/>
<reference evidence="2" key="1">
    <citation type="submission" date="2017-01" db="EMBL/GenBank/DDBJ databases">
        <authorList>
            <person name="Varghese N."/>
            <person name="Submissions S."/>
        </authorList>
    </citation>
    <scope>NUCLEOTIDE SEQUENCE [LARGE SCALE GENOMIC DNA]</scope>
    <source>
        <strain evidence="2">DSM 21054</strain>
    </source>
</reference>
<proteinExistence type="predicted"/>
<evidence type="ECO:0000313" key="1">
    <source>
        <dbReference type="EMBL" id="SIT31497.1"/>
    </source>
</evidence>
<evidence type="ECO:0000313" key="2">
    <source>
        <dbReference type="Proteomes" id="UP000186917"/>
    </source>
</evidence>
<dbReference type="EMBL" id="FTOR01000010">
    <property type="protein sequence ID" value="SIT31497.1"/>
    <property type="molecule type" value="Genomic_DNA"/>
</dbReference>
<keyword evidence="2" id="KW-1185">Reference proteome</keyword>
<name>A0A1N7R9Y8_9BACT</name>
<dbReference type="Proteomes" id="UP000186917">
    <property type="component" value="Unassembled WGS sequence"/>
</dbReference>
<protein>
    <submittedName>
        <fullName evidence="1">Uncharacterized protein</fullName>
    </submittedName>
</protein>
<organism evidence="1 2">
    <name type="scientific">Filimonas lacunae</name>
    <dbReference type="NCBI Taxonomy" id="477680"/>
    <lineage>
        <taxon>Bacteria</taxon>
        <taxon>Pseudomonadati</taxon>
        <taxon>Bacteroidota</taxon>
        <taxon>Chitinophagia</taxon>
        <taxon>Chitinophagales</taxon>
        <taxon>Chitinophagaceae</taxon>
        <taxon>Filimonas</taxon>
    </lineage>
</organism>
<dbReference type="RefSeq" id="WP_076381772.1">
    <property type="nucleotide sequence ID" value="NZ_AP017422.1"/>
</dbReference>